<dbReference type="GeneID" id="37070696"/>
<evidence type="ECO:0000313" key="3">
    <source>
        <dbReference type="Proteomes" id="UP000247233"/>
    </source>
</evidence>
<keyword evidence="1" id="KW-0812">Transmembrane</keyword>
<evidence type="ECO:0000313" key="2">
    <source>
        <dbReference type="EMBL" id="PWY80531.1"/>
    </source>
</evidence>
<evidence type="ECO:0000256" key="1">
    <source>
        <dbReference type="SAM" id="Phobius"/>
    </source>
</evidence>
<dbReference type="EMBL" id="MSFL01000014">
    <property type="protein sequence ID" value="PWY80531.1"/>
    <property type="molecule type" value="Genomic_DNA"/>
</dbReference>
<keyword evidence="1" id="KW-1133">Transmembrane helix</keyword>
<proteinExistence type="predicted"/>
<organism evidence="2 3">
    <name type="scientific">Aspergillus heteromorphus CBS 117.55</name>
    <dbReference type="NCBI Taxonomy" id="1448321"/>
    <lineage>
        <taxon>Eukaryota</taxon>
        <taxon>Fungi</taxon>
        <taxon>Dikarya</taxon>
        <taxon>Ascomycota</taxon>
        <taxon>Pezizomycotina</taxon>
        <taxon>Eurotiomycetes</taxon>
        <taxon>Eurotiomycetidae</taxon>
        <taxon>Eurotiales</taxon>
        <taxon>Aspergillaceae</taxon>
        <taxon>Aspergillus</taxon>
        <taxon>Aspergillus subgen. Circumdati</taxon>
    </lineage>
</organism>
<accession>A0A317W4P2</accession>
<dbReference type="VEuPathDB" id="FungiDB:BO70DRAFT_45124"/>
<keyword evidence="3" id="KW-1185">Reference proteome</keyword>
<sequence length="65" mass="7316">MRACRFHRDQYQSSQIPVISQGWIPSNGDPIWCCCCCCCFFFLLLCLLIDTTSNYNAGILSSTLG</sequence>
<reference evidence="2 3" key="1">
    <citation type="submission" date="2016-12" db="EMBL/GenBank/DDBJ databases">
        <title>The genomes of Aspergillus section Nigri reveals drivers in fungal speciation.</title>
        <authorList>
            <consortium name="DOE Joint Genome Institute"/>
            <person name="Vesth T.C."/>
            <person name="Nybo J."/>
            <person name="Theobald S."/>
            <person name="Brandl J."/>
            <person name="Frisvad J.C."/>
            <person name="Nielsen K.F."/>
            <person name="Lyhne E.K."/>
            <person name="Kogle M.E."/>
            <person name="Kuo A."/>
            <person name="Riley R."/>
            <person name="Clum A."/>
            <person name="Nolan M."/>
            <person name="Lipzen A."/>
            <person name="Salamov A."/>
            <person name="Henrissat B."/>
            <person name="Wiebenga A."/>
            <person name="De Vries R.P."/>
            <person name="Grigoriev I.V."/>
            <person name="Mortensen U.H."/>
            <person name="Andersen M.R."/>
            <person name="Baker S.E."/>
        </authorList>
    </citation>
    <scope>NUCLEOTIDE SEQUENCE [LARGE SCALE GENOMIC DNA]</scope>
    <source>
        <strain evidence="2 3">CBS 117.55</strain>
    </source>
</reference>
<keyword evidence="1" id="KW-0472">Membrane</keyword>
<dbReference type="Proteomes" id="UP000247233">
    <property type="component" value="Unassembled WGS sequence"/>
</dbReference>
<dbReference type="RefSeq" id="XP_025398834.1">
    <property type="nucleotide sequence ID" value="XM_025548459.1"/>
</dbReference>
<name>A0A317W4P2_9EURO</name>
<feature type="transmembrane region" description="Helical" evidence="1">
    <location>
        <begin position="29"/>
        <end position="49"/>
    </location>
</feature>
<comment type="caution">
    <text evidence="2">The sequence shown here is derived from an EMBL/GenBank/DDBJ whole genome shotgun (WGS) entry which is preliminary data.</text>
</comment>
<protein>
    <submittedName>
        <fullName evidence="2">Uncharacterized protein</fullName>
    </submittedName>
</protein>
<dbReference type="AlphaFoldDB" id="A0A317W4P2"/>
<gene>
    <name evidence="2" type="ORF">BO70DRAFT_45124</name>
</gene>